<evidence type="ECO:0000313" key="2">
    <source>
        <dbReference type="EMBL" id="GBL93320.1"/>
    </source>
</evidence>
<organism evidence="2 3">
    <name type="scientific">Araneus ventricosus</name>
    <name type="common">Orbweaver spider</name>
    <name type="synonym">Epeira ventricosa</name>
    <dbReference type="NCBI Taxonomy" id="182803"/>
    <lineage>
        <taxon>Eukaryota</taxon>
        <taxon>Metazoa</taxon>
        <taxon>Ecdysozoa</taxon>
        <taxon>Arthropoda</taxon>
        <taxon>Chelicerata</taxon>
        <taxon>Arachnida</taxon>
        <taxon>Araneae</taxon>
        <taxon>Araneomorphae</taxon>
        <taxon>Entelegynae</taxon>
        <taxon>Araneoidea</taxon>
        <taxon>Araneidae</taxon>
        <taxon>Araneus</taxon>
    </lineage>
</organism>
<reference evidence="2 3" key="1">
    <citation type="journal article" date="2019" name="Sci. Rep.">
        <title>Orb-weaving spider Araneus ventricosus genome elucidates the spidroin gene catalogue.</title>
        <authorList>
            <person name="Kono N."/>
            <person name="Nakamura H."/>
            <person name="Ohtoshi R."/>
            <person name="Moran D.A.P."/>
            <person name="Shinohara A."/>
            <person name="Yoshida Y."/>
            <person name="Fujiwara M."/>
            <person name="Mori M."/>
            <person name="Tomita M."/>
            <person name="Arakawa K."/>
        </authorList>
    </citation>
    <scope>NUCLEOTIDE SEQUENCE [LARGE SCALE GENOMIC DNA]</scope>
</reference>
<gene>
    <name evidence="2" type="ORF">AVEN_219459_2</name>
</gene>
<name>A0A4Y2BM69_ARAVE</name>
<comment type="caution">
    <text evidence="2">The sequence shown here is derived from an EMBL/GenBank/DDBJ whole genome shotgun (WGS) entry which is preliminary data.</text>
</comment>
<feature type="region of interest" description="Disordered" evidence="1">
    <location>
        <begin position="135"/>
        <end position="154"/>
    </location>
</feature>
<feature type="compositionally biased region" description="Polar residues" evidence="1">
    <location>
        <begin position="476"/>
        <end position="485"/>
    </location>
</feature>
<dbReference type="EMBL" id="BGPR01000093">
    <property type="protein sequence ID" value="GBL93320.1"/>
    <property type="molecule type" value="Genomic_DNA"/>
</dbReference>
<evidence type="ECO:0000256" key="1">
    <source>
        <dbReference type="SAM" id="MobiDB-lite"/>
    </source>
</evidence>
<feature type="region of interest" description="Disordered" evidence="1">
    <location>
        <begin position="461"/>
        <end position="489"/>
    </location>
</feature>
<keyword evidence="3" id="KW-1185">Reference proteome</keyword>
<feature type="compositionally biased region" description="Low complexity" evidence="1">
    <location>
        <begin position="461"/>
        <end position="473"/>
    </location>
</feature>
<protein>
    <submittedName>
        <fullName evidence="2">Uncharacterized protein</fullName>
    </submittedName>
</protein>
<sequence length="751" mass="81565">MSYLEISRRDSVTVYPKAVRLDIQLNEPGDSSYNSVSYAKLLNLQLGKDIESSDLLGLTTEDTFDRFKDYEEESYIDNTEVYRDTLPAGKEPELGGFYINTGKLKLKSSFVAPNSVDKNKKGGKKKISAKIKAAQTKTIRKKESSRPKVKKPKHENTKISVHNNMYSNIRLDTLLKTVRKQKKKSIVRSINMSSTSKHSSVTGASKKAKEICKITPKKKVHSTKKCCADTSVATKVILNSTEVTIPREDFLSSKNGSFNSLSSTSDSDEVEILKEIVHSVYENNDEHTFVKNNLTLKTAVTSESSQVATSKTLHSPSAIISKELCLSLNSTFVSSNPILDSKIASSTSFPTAVSKNAFHSSSQVAVEPDFITFNPVLKTKKQLSLPKATVPKNINSNRKVTTDSTLAANSSVPNTAVRSSSSKATIASACSNSSKTTKALICSSSSKATIASACSSSSKTTKASMRSSSTKATNKPVRSSSSKSTVPKAEFHSSCHSTTEYSLFQDVPLMVPKSNSSKAIIKAINSSSSKAIISPIHSTSPEATIPKEVLYSYRKISSDSAFIFNSPVLNTEVRSSSSKATMPKEVLLSSCAKEFALCQEVPLTKPTGNILANKKDSCPANPWGNLKVNSTSPKAISKYMLNVIHDNGANNIPSNSISASTPKSQSDLCYYDNSLESDKNSIRTYSKDDKNSFQPIMKNNPAATSSVAVSQTKQATVMNSMHSSCSNTTAIKMYKMNISPIVKYKEPHGKF</sequence>
<accession>A0A4Y2BM69</accession>
<evidence type="ECO:0000313" key="3">
    <source>
        <dbReference type="Proteomes" id="UP000499080"/>
    </source>
</evidence>
<dbReference type="AlphaFoldDB" id="A0A4Y2BM69"/>
<dbReference type="OrthoDB" id="6437857at2759"/>
<proteinExistence type="predicted"/>
<dbReference type="Proteomes" id="UP000499080">
    <property type="component" value="Unassembled WGS sequence"/>
</dbReference>